<name>A0A379DHT2_9PORP</name>
<dbReference type="Gene3D" id="1.20.59.10">
    <property type="entry name" value="Chorismate mutase"/>
    <property type="match status" value="1"/>
</dbReference>
<feature type="coiled-coil region" evidence="3">
    <location>
        <begin position="262"/>
        <end position="289"/>
    </location>
</feature>
<dbReference type="InterPro" id="IPR036979">
    <property type="entry name" value="CM_dom_sf"/>
</dbReference>
<dbReference type="InterPro" id="IPR052899">
    <property type="entry name" value="Class-I_DAHP_synthase"/>
</dbReference>
<dbReference type="AlphaFoldDB" id="A0A379DHT2"/>
<dbReference type="PANTHER" id="PTHR43018">
    <property type="entry name" value="PHOSPHO-2-DEHYDRO-3-DEOXYHEPTONATE ALDOLASE"/>
    <property type="match status" value="1"/>
</dbReference>
<dbReference type="Pfam" id="PF01817">
    <property type="entry name" value="CM_2"/>
    <property type="match status" value="1"/>
</dbReference>
<dbReference type="GO" id="GO:0046417">
    <property type="term" value="P:chorismate metabolic process"/>
    <property type="evidence" value="ECO:0007669"/>
    <property type="project" value="InterPro"/>
</dbReference>
<dbReference type="InterPro" id="IPR002701">
    <property type="entry name" value="CM_II_prokaryot"/>
</dbReference>
<protein>
    <recommendedName>
        <fullName evidence="1">chorismate mutase</fullName>
        <ecNumber evidence="1">5.4.99.5</ecNumber>
    </recommendedName>
</protein>
<dbReference type="PROSITE" id="PS51168">
    <property type="entry name" value="CHORISMATE_MUT_2"/>
    <property type="match status" value="1"/>
</dbReference>
<dbReference type="InterPro" id="IPR013785">
    <property type="entry name" value="Aldolase_TIM"/>
</dbReference>
<dbReference type="EMBL" id="UGTI01000001">
    <property type="protein sequence ID" value="SUB77514.1"/>
    <property type="molecule type" value="Genomic_DNA"/>
</dbReference>
<keyword evidence="3" id="KW-0175">Coiled coil</keyword>
<feature type="domain" description="Chorismate mutase" evidence="4">
    <location>
        <begin position="256"/>
        <end position="347"/>
    </location>
</feature>
<dbReference type="SUPFAM" id="SSF51569">
    <property type="entry name" value="Aldolase"/>
    <property type="match status" value="1"/>
</dbReference>
<evidence type="ECO:0000313" key="5">
    <source>
        <dbReference type="EMBL" id="SUB77514.1"/>
    </source>
</evidence>
<dbReference type="EC" id="5.4.99.5" evidence="1"/>
<evidence type="ECO:0000313" key="6">
    <source>
        <dbReference type="Proteomes" id="UP000254263"/>
    </source>
</evidence>
<dbReference type="InterPro" id="IPR006218">
    <property type="entry name" value="DAHP1/KDSA"/>
</dbReference>
<dbReference type="SMART" id="SM00830">
    <property type="entry name" value="CM_2"/>
    <property type="match status" value="1"/>
</dbReference>
<dbReference type="Proteomes" id="UP000254263">
    <property type="component" value="Unassembled WGS sequence"/>
</dbReference>
<dbReference type="Gene3D" id="3.20.20.70">
    <property type="entry name" value="Aldolase class I"/>
    <property type="match status" value="1"/>
</dbReference>
<organism evidence="5 6">
    <name type="scientific">Porphyromonas macacae</name>
    <dbReference type="NCBI Taxonomy" id="28115"/>
    <lineage>
        <taxon>Bacteria</taxon>
        <taxon>Pseudomonadati</taxon>
        <taxon>Bacteroidota</taxon>
        <taxon>Bacteroidia</taxon>
        <taxon>Bacteroidales</taxon>
        <taxon>Porphyromonadaceae</taxon>
        <taxon>Porphyromonas</taxon>
    </lineage>
</organism>
<accession>A0A379DHT2</accession>
<reference evidence="5 6" key="1">
    <citation type="submission" date="2018-06" db="EMBL/GenBank/DDBJ databases">
        <authorList>
            <consortium name="Pathogen Informatics"/>
            <person name="Doyle S."/>
        </authorList>
    </citation>
    <scope>NUCLEOTIDE SEQUENCE [LARGE SCALE GENOMIC DNA]</scope>
    <source>
        <strain evidence="5 6">NCTC13100</strain>
    </source>
</reference>
<dbReference type="PANTHER" id="PTHR43018:SF1">
    <property type="entry name" value="PROTEIN AROA(G)"/>
    <property type="match status" value="1"/>
</dbReference>
<evidence type="ECO:0000256" key="1">
    <source>
        <dbReference type="ARBA" id="ARBA00012404"/>
    </source>
</evidence>
<evidence type="ECO:0000256" key="3">
    <source>
        <dbReference type="SAM" id="Coils"/>
    </source>
</evidence>
<evidence type="ECO:0000256" key="2">
    <source>
        <dbReference type="ARBA" id="ARBA00022679"/>
    </source>
</evidence>
<evidence type="ECO:0000259" key="4">
    <source>
        <dbReference type="PROSITE" id="PS51168"/>
    </source>
</evidence>
<dbReference type="GO" id="GO:0004106">
    <property type="term" value="F:chorismate mutase activity"/>
    <property type="evidence" value="ECO:0007669"/>
    <property type="project" value="UniProtKB-EC"/>
</dbReference>
<gene>
    <name evidence="5" type="primary">aroA_2</name>
    <name evidence="5" type="ORF">NCTC13100_00639</name>
</gene>
<sequence length="351" mass="40277">MRNNNSHPLLVIAGPCSAESERQVMQTAEELYTLGIRNFRASLWKPRTRPGGFEGVGGKGIPWLQRVKRELGMNVTTEVATPEHVRQALEADFDTLWVGARTTSSPFAIDAIARALRAKSDITVMVKNPINPDLNLWVGAIMRFREAGIDHIKAIHRGFSTYGVTSYRNPPHWQIPLELKRLYPDMDILVDPSHITGRSELVASVCQLALDMHFDGLIVESHCNPHEALSDSRQQIRPKDLGHILRHLHRPDANPSDKKSMLTNARMEIDRIDEQLIELLAERQRISRQIGNIKAQYGMPVVQTERFEETLKTRREWAVNHHLRTEYVDELWNIIHEESIKKQKKDIDRHD</sequence>
<dbReference type="SUPFAM" id="SSF48600">
    <property type="entry name" value="Chorismate mutase II"/>
    <property type="match status" value="1"/>
</dbReference>
<dbReference type="Pfam" id="PF00793">
    <property type="entry name" value="DAHP_synth_1"/>
    <property type="match status" value="1"/>
</dbReference>
<keyword evidence="2" id="KW-0808">Transferase</keyword>
<dbReference type="InterPro" id="IPR036263">
    <property type="entry name" value="Chorismate_II_sf"/>
</dbReference>
<proteinExistence type="predicted"/>
<dbReference type="GO" id="GO:0016740">
    <property type="term" value="F:transferase activity"/>
    <property type="evidence" value="ECO:0007669"/>
    <property type="project" value="UniProtKB-KW"/>
</dbReference>
<dbReference type="RefSeq" id="WP_018360076.1">
    <property type="nucleotide sequence ID" value="NZ_UGTI01000001.1"/>
</dbReference>